<evidence type="ECO:0000256" key="1">
    <source>
        <dbReference type="SAM" id="Coils"/>
    </source>
</evidence>
<feature type="region of interest" description="Disordered" evidence="2">
    <location>
        <begin position="1"/>
        <end position="32"/>
    </location>
</feature>
<comment type="caution">
    <text evidence="3">The sequence shown here is derived from an EMBL/GenBank/DDBJ whole genome shotgun (WGS) entry which is preliminary data.</text>
</comment>
<evidence type="ECO:0000313" key="3">
    <source>
        <dbReference type="EMBL" id="KAJ7740328.1"/>
    </source>
</evidence>
<dbReference type="Pfam" id="PF18758">
    <property type="entry name" value="KDZ"/>
    <property type="match status" value="1"/>
</dbReference>
<feature type="compositionally biased region" description="Acidic residues" evidence="2">
    <location>
        <begin position="1045"/>
        <end position="1063"/>
    </location>
</feature>
<dbReference type="PANTHER" id="PTHR33096:SF1">
    <property type="entry name" value="CXC1-LIKE CYSTEINE CLUSTER ASSOCIATED WITH KDZ TRANSPOSASES DOMAIN-CONTAINING PROTEIN"/>
    <property type="match status" value="1"/>
</dbReference>
<feature type="region of interest" description="Disordered" evidence="2">
    <location>
        <begin position="55"/>
        <end position="111"/>
    </location>
</feature>
<dbReference type="Proteomes" id="UP001215598">
    <property type="component" value="Unassembled WGS sequence"/>
</dbReference>
<keyword evidence="1" id="KW-0175">Coiled coil</keyword>
<name>A0AAD7IF20_9AGAR</name>
<accession>A0AAD7IF20</accession>
<keyword evidence="4" id="KW-1185">Reference proteome</keyword>
<reference evidence="3" key="1">
    <citation type="submission" date="2023-03" db="EMBL/GenBank/DDBJ databases">
        <title>Massive genome expansion in bonnet fungi (Mycena s.s.) driven by repeated elements and novel gene families across ecological guilds.</title>
        <authorList>
            <consortium name="Lawrence Berkeley National Laboratory"/>
            <person name="Harder C.B."/>
            <person name="Miyauchi S."/>
            <person name="Viragh M."/>
            <person name="Kuo A."/>
            <person name="Thoen E."/>
            <person name="Andreopoulos B."/>
            <person name="Lu D."/>
            <person name="Skrede I."/>
            <person name="Drula E."/>
            <person name="Henrissat B."/>
            <person name="Morin E."/>
            <person name="Kohler A."/>
            <person name="Barry K."/>
            <person name="LaButti K."/>
            <person name="Morin E."/>
            <person name="Salamov A."/>
            <person name="Lipzen A."/>
            <person name="Mereny Z."/>
            <person name="Hegedus B."/>
            <person name="Baldrian P."/>
            <person name="Stursova M."/>
            <person name="Weitz H."/>
            <person name="Taylor A."/>
            <person name="Grigoriev I.V."/>
            <person name="Nagy L.G."/>
            <person name="Martin F."/>
            <person name="Kauserud H."/>
        </authorList>
    </citation>
    <scope>NUCLEOTIDE SEQUENCE</scope>
    <source>
        <strain evidence="3">CBHHK182m</strain>
    </source>
</reference>
<feature type="compositionally biased region" description="Basic and acidic residues" evidence="2">
    <location>
        <begin position="369"/>
        <end position="378"/>
    </location>
</feature>
<sequence>MKPRLSKKQKAELQARSCPAPGLGRGRGNQPLVFLPHNRTLVETLLPPLVVPEDENEEEQFLHSDLPDIPLEDNAIAPEDDENQQSDAELQSPRKRRRPEQSPEKRHRTIRATQTQVWMNVMIPRLVDVFMDVFWRTRSWGKMKALEELYPPICTCGYPGAPLTVVIMTFTDMEDVTITPCMCRPAAQQLLQRGAFACAPVRPGLAVDVRLLEFTMKLFVRIAPNKSAMVGALQQHLEALGFKLPSDDSMRRQFSSSLEWYSYMRHRAEAKVDDVLAATRLSRPLEGPPQESPPPSPPETPTRPSFPRGRPQGSPAAPRSISPPETPPRGRPQGSPDAPASTAAGGKKRKRDDTPPPKNPFPDPQPRTRPSDYLRERCPGCFGGDFKTSDAADVKVCVDACFTQKKRKSDPDPPKHHPNTHFVSEDLSHQMEQYVDALRGTGPGDKKKKKARVQEVEDEDDKHIVGSDDEEDGYERADLPLPRSVLNSCEASFKAADEKREKASTKLHDDTALMALLCRHDRVLWIVNMHSAGEKQFYVLLLIETFFQHIPLGTSVGLLYDVACQLERSARKWGFLNRYLHRLIFAVAVFHAFGHDWPCQLLYHPRKRKGFGFSNGEGCERFWHSISHLIAHLRISSYHHRLYTLDTQVKHADEANLFGLAAWNRRRGLHSTTKRLEAEAVIEECGVAIEVLKEEWVKQVAAQTKPLARRSKNMAQKAVESILSLRDAVAIRKDQLAACEKAALEAIDEGDNDIIQETKAAKKTAAAELKKLEVRVKKKEQALGVDEKVQLANVKLNKYHELRMRCRALKHRMRDRLRERKFELTPLERSARRQIANDKKLGAHTRSAIKKREPTIAKLYGEYNKTCDQLASMIKSKRAPKSAVAPQRIDPKTVWQLEVDDAIWQDVGLDDDLDGDGENDEWQTEPPLWLANESVRKGIVAMLDLERADEEDRELAKERRSLQLWFSEEWEIVNEAMEAAENEGLRYCIHLRRERLLRLCAQWQRTISTDDTLPPWGPTTDELLNVRLEQQTAGRGEDRYRGDVESDEESGNGSDGDDEDFEMVDTFNIADVYRGMYGEEEDTDDEDE</sequence>
<dbReference type="PANTHER" id="PTHR33096">
    <property type="entry name" value="CXC2 DOMAIN-CONTAINING PROTEIN"/>
    <property type="match status" value="1"/>
</dbReference>
<feature type="coiled-coil region" evidence="1">
    <location>
        <begin position="755"/>
        <end position="782"/>
    </location>
</feature>
<evidence type="ECO:0000313" key="4">
    <source>
        <dbReference type="Proteomes" id="UP001215598"/>
    </source>
</evidence>
<gene>
    <name evidence="3" type="ORF">B0H16DRAFT_1729025</name>
</gene>
<feature type="compositionally biased region" description="Pro residues" evidence="2">
    <location>
        <begin position="286"/>
        <end position="301"/>
    </location>
</feature>
<organism evidence="3 4">
    <name type="scientific">Mycena metata</name>
    <dbReference type="NCBI Taxonomy" id="1033252"/>
    <lineage>
        <taxon>Eukaryota</taxon>
        <taxon>Fungi</taxon>
        <taxon>Dikarya</taxon>
        <taxon>Basidiomycota</taxon>
        <taxon>Agaricomycotina</taxon>
        <taxon>Agaricomycetes</taxon>
        <taxon>Agaricomycetidae</taxon>
        <taxon>Agaricales</taxon>
        <taxon>Marasmiineae</taxon>
        <taxon>Mycenaceae</taxon>
        <taxon>Mycena</taxon>
    </lineage>
</organism>
<dbReference type="InterPro" id="IPR040521">
    <property type="entry name" value="KDZ"/>
</dbReference>
<protein>
    <recommendedName>
        <fullName evidence="5">CxC1-like cysteine cluster associated with KDZ transposases domain-containing protein</fullName>
    </recommendedName>
</protein>
<dbReference type="EMBL" id="JARKIB010000103">
    <property type="protein sequence ID" value="KAJ7740328.1"/>
    <property type="molecule type" value="Genomic_DNA"/>
</dbReference>
<proteinExistence type="predicted"/>
<feature type="compositionally biased region" description="Pro residues" evidence="2">
    <location>
        <begin position="356"/>
        <end position="367"/>
    </location>
</feature>
<feature type="region of interest" description="Disordered" evidence="2">
    <location>
        <begin position="283"/>
        <end position="382"/>
    </location>
</feature>
<evidence type="ECO:0008006" key="5">
    <source>
        <dbReference type="Google" id="ProtNLM"/>
    </source>
</evidence>
<feature type="region of interest" description="Disordered" evidence="2">
    <location>
        <begin position="438"/>
        <end position="476"/>
    </location>
</feature>
<feature type="compositionally biased region" description="Basic and acidic residues" evidence="2">
    <location>
        <begin position="1035"/>
        <end position="1044"/>
    </location>
</feature>
<dbReference type="AlphaFoldDB" id="A0AAD7IF20"/>
<evidence type="ECO:0000256" key="2">
    <source>
        <dbReference type="SAM" id="MobiDB-lite"/>
    </source>
</evidence>
<feature type="region of interest" description="Disordered" evidence="2">
    <location>
        <begin position="1030"/>
        <end position="1065"/>
    </location>
</feature>